<gene>
    <name evidence="21" type="ORF">HKD39_02320</name>
</gene>
<evidence type="ECO:0000256" key="12">
    <source>
        <dbReference type="ARBA" id="ARBA00022695"/>
    </source>
</evidence>
<dbReference type="InterPro" id="IPR000374">
    <property type="entry name" value="PC_trans"/>
</dbReference>
<name>A0A849ACH1_9ACTN</name>
<organism evidence="21 22">
    <name type="scientific">Nakamurella aerolata</name>
    <dbReference type="NCBI Taxonomy" id="1656892"/>
    <lineage>
        <taxon>Bacteria</taxon>
        <taxon>Bacillati</taxon>
        <taxon>Actinomycetota</taxon>
        <taxon>Actinomycetes</taxon>
        <taxon>Nakamurellales</taxon>
        <taxon>Nakamurellaceae</taxon>
        <taxon>Nakamurella</taxon>
    </lineage>
</organism>
<feature type="transmembrane region" description="Helical" evidence="20">
    <location>
        <begin position="188"/>
        <end position="208"/>
    </location>
</feature>
<evidence type="ECO:0000313" key="21">
    <source>
        <dbReference type="EMBL" id="NNG34572.1"/>
    </source>
</evidence>
<feature type="compositionally biased region" description="Pro residues" evidence="19">
    <location>
        <begin position="9"/>
        <end position="22"/>
    </location>
</feature>
<dbReference type="Proteomes" id="UP000562984">
    <property type="component" value="Unassembled WGS sequence"/>
</dbReference>
<feature type="transmembrane region" description="Helical" evidence="20">
    <location>
        <begin position="135"/>
        <end position="151"/>
    </location>
</feature>
<evidence type="ECO:0000256" key="16">
    <source>
        <dbReference type="ARBA" id="ARBA00023209"/>
    </source>
</evidence>
<feature type="transmembrane region" description="Helical" evidence="20">
    <location>
        <begin position="163"/>
        <end position="182"/>
    </location>
</feature>
<keyword evidence="10 18" id="KW-0808">Transferase</keyword>
<comment type="caution">
    <text evidence="21">The sequence shown here is derived from an EMBL/GenBank/DDBJ whole genome shotgun (WGS) entry which is preliminary data.</text>
</comment>
<keyword evidence="9" id="KW-0444">Lipid biosynthesis</keyword>
<evidence type="ECO:0000256" key="17">
    <source>
        <dbReference type="ARBA" id="ARBA00023264"/>
    </source>
</evidence>
<dbReference type="Pfam" id="PF01148">
    <property type="entry name" value="CTP_transf_1"/>
    <property type="match status" value="1"/>
</dbReference>
<keyword evidence="16" id="KW-0594">Phospholipid biosynthesis</keyword>
<dbReference type="EMBL" id="JABEND010000001">
    <property type="protein sequence ID" value="NNG34572.1"/>
    <property type="molecule type" value="Genomic_DNA"/>
</dbReference>
<feature type="compositionally biased region" description="Low complexity" evidence="19">
    <location>
        <begin position="37"/>
        <end position="48"/>
    </location>
</feature>
<dbReference type="GO" id="GO:0004605">
    <property type="term" value="F:phosphatidate cytidylyltransferase activity"/>
    <property type="evidence" value="ECO:0007669"/>
    <property type="project" value="UniProtKB-EC"/>
</dbReference>
<evidence type="ECO:0000256" key="11">
    <source>
        <dbReference type="ARBA" id="ARBA00022692"/>
    </source>
</evidence>
<proteinExistence type="inferred from homology"/>
<evidence type="ECO:0000256" key="8">
    <source>
        <dbReference type="ARBA" id="ARBA00022475"/>
    </source>
</evidence>
<evidence type="ECO:0000256" key="5">
    <source>
        <dbReference type="ARBA" id="ARBA00010185"/>
    </source>
</evidence>
<reference evidence="21 22" key="1">
    <citation type="submission" date="2020-05" db="EMBL/GenBank/DDBJ databases">
        <title>Nakamurella sp. DB0629 isolated from air conditioner.</title>
        <authorList>
            <person name="Kim D.H."/>
            <person name="Kim D.-U."/>
        </authorList>
    </citation>
    <scope>NUCLEOTIDE SEQUENCE [LARGE SCALE GENOMIC DNA]</scope>
    <source>
        <strain evidence="21 22">DB0629</strain>
    </source>
</reference>
<dbReference type="EC" id="2.7.7.41" evidence="6 18"/>
<keyword evidence="11 18" id="KW-0812">Transmembrane</keyword>
<dbReference type="GO" id="GO:0005886">
    <property type="term" value="C:plasma membrane"/>
    <property type="evidence" value="ECO:0007669"/>
    <property type="project" value="UniProtKB-SubCell"/>
</dbReference>
<keyword evidence="22" id="KW-1185">Reference proteome</keyword>
<accession>A0A849ACH1</accession>
<keyword evidence="12 18" id="KW-0548">Nucleotidyltransferase</keyword>
<evidence type="ECO:0000256" key="15">
    <source>
        <dbReference type="ARBA" id="ARBA00023136"/>
    </source>
</evidence>
<evidence type="ECO:0000256" key="10">
    <source>
        <dbReference type="ARBA" id="ARBA00022679"/>
    </source>
</evidence>
<comment type="catalytic activity">
    <reaction evidence="1 18">
        <text>a 1,2-diacyl-sn-glycero-3-phosphate + CTP + H(+) = a CDP-1,2-diacyl-sn-glycerol + diphosphate</text>
        <dbReference type="Rhea" id="RHEA:16229"/>
        <dbReference type="ChEBI" id="CHEBI:15378"/>
        <dbReference type="ChEBI" id="CHEBI:33019"/>
        <dbReference type="ChEBI" id="CHEBI:37563"/>
        <dbReference type="ChEBI" id="CHEBI:58332"/>
        <dbReference type="ChEBI" id="CHEBI:58608"/>
        <dbReference type="EC" id="2.7.7.41"/>
    </reaction>
</comment>
<feature type="transmembrane region" description="Helical" evidence="20">
    <location>
        <begin position="58"/>
        <end position="76"/>
    </location>
</feature>
<dbReference type="UniPathway" id="UPA00557">
    <property type="reaction ID" value="UER00614"/>
</dbReference>
<feature type="transmembrane region" description="Helical" evidence="20">
    <location>
        <begin position="253"/>
        <end position="273"/>
    </location>
</feature>
<evidence type="ECO:0000256" key="18">
    <source>
        <dbReference type="RuleBase" id="RU003938"/>
    </source>
</evidence>
<evidence type="ECO:0000256" key="19">
    <source>
        <dbReference type="SAM" id="MobiDB-lite"/>
    </source>
</evidence>
<comment type="pathway">
    <text evidence="4">Lipid metabolism.</text>
</comment>
<keyword evidence="15 20" id="KW-0472">Membrane</keyword>
<feature type="region of interest" description="Disordered" evidence="19">
    <location>
        <begin position="1"/>
        <end position="53"/>
    </location>
</feature>
<dbReference type="PANTHER" id="PTHR46382">
    <property type="entry name" value="PHOSPHATIDATE CYTIDYLYLTRANSFERASE"/>
    <property type="match status" value="1"/>
</dbReference>
<evidence type="ECO:0000256" key="2">
    <source>
        <dbReference type="ARBA" id="ARBA00004651"/>
    </source>
</evidence>
<evidence type="ECO:0000256" key="3">
    <source>
        <dbReference type="ARBA" id="ARBA00005119"/>
    </source>
</evidence>
<keyword evidence="17" id="KW-1208">Phospholipid metabolism</keyword>
<dbReference type="PROSITE" id="PS01315">
    <property type="entry name" value="CDS"/>
    <property type="match status" value="1"/>
</dbReference>
<comment type="subcellular location">
    <subcellularLocation>
        <location evidence="2">Cell membrane</location>
        <topology evidence="2">Multi-pass membrane protein</topology>
    </subcellularLocation>
</comment>
<dbReference type="GO" id="GO:0016024">
    <property type="term" value="P:CDP-diacylglycerol biosynthetic process"/>
    <property type="evidence" value="ECO:0007669"/>
    <property type="project" value="UniProtKB-UniPathway"/>
</dbReference>
<keyword evidence="14" id="KW-0443">Lipid metabolism</keyword>
<evidence type="ECO:0000256" key="4">
    <source>
        <dbReference type="ARBA" id="ARBA00005189"/>
    </source>
</evidence>
<evidence type="ECO:0000256" key="9">
    <source>
        <dbReference type="ARBA" id="ARBA00022516"/>
    </source>
</evidence>
<evidence type="ECO:0000256" key="14">
    <source>
        <dbReference type="ARBA" id="ARBA00023098"/>
    </source>
</evidence>
<dbReference type="PANTHER" id="PTHR46382:SF1">
    <property type="entry name" value="PHOSPHATIDATE CYTIDYLYLTRANSFERASE"/>
    <property type="match status" value="1"/>
</dbReference>
<protein>
    <recommendedName>
        <fullName evidence="7 18">Phosphatidate cytidylyltransferase</fullName>
        <ecNumber evidence="6 18">2.7.7.41</ecNumber>
    </recommendedName>
</protein>
<keyword evidence="13 20" id="KW-1133">Transmembrane helix</keyword>
<comment type="similarity">
    <text evidence="5 18">Belongs to the CDS family.</text>
</comment>
<dbReference type="AlphaFoldDB" id="A0A849ACH1"/>
<evidence type="ECO:0000256" key="20">
    <source>
        <dbReference type="SAM" id="Phobius"/>
    </source>
</evidence>
<evidence type="ECO:0000256" key="7">
    <source>
        <dbReference type="ARBA" id="ARBA00019373"/>
    </source>
</evidence>
<evidence type="ECO:0000256" key="6">
    <source>
        <dbReference type="ARBA" id="ARBA00012487"/>
    </source>
</evidence>
<sequence length="320" mass="33133">MTPSDAAGAPPPPDGPGSPADPPSAARSTPAEPTPAGPTQAGPAPDAPSRGSRAGRDLPMAIGVGVGLGIVIVLSLLLYRPAFMVIIAAAVLASVWEMSQTLRRARGIEIEWLPVGLGCVALVVLPWWFGHQAQALGIAVAALVCLLWRFRRGAAGYLQDVSASVFLLVYLGLFASFATLLVQPEDGAKRVLVFLIVVVCSDTGGYASGVVLGKHPMAPSISPKKSWEGFGGSLLTAMIGGALSVWLLLDHPWWQGVVIGAVLTVVAVIGDLAESLIKRDLGVKDMGTLLPGHGGIMDRLDSLLPSAVIAWALLNAFVGH</sequence>
<evidence type="ECO:0000313" key="22">
    <source>
        <dbReference type="Proteomes" id="UP000562984"/>
    </source>
</evidence>
<comment type="pathway">
    <text evidence="3 18">Phospholipid metabolism; CDP-diacylglycerol biosynthesis; CDP-diacylglycerol from sn-glycerol 3-phosphate: step 3/3.</text>
</comment>
<evidence type="ECO:0000256" key="13">
    <source>
        <dbReference type="ARBA" id="ARBA00022989"/>
    </source>
</evidence>
<feature type="transmembrane region" description="Helical" evidence="20">
    <location>
        <begin position="110"/>
        <end position="129"/>
    </location>
</feature>
<keyword evidence="8" id="KW-1003">Cell membrane</keyword>
<evidence type="ECO:0000256" key="1">
    <source>
        <dbReference type="ARBA" id="ARBA00001698"/>
    </source>
</evidence>
<feature type="transmembrane region" description="Helical" evidence="20">
    <location>
        <begin position="229"/>
        <end position="247"/>
    </location>
</feature>